<evidence type="ECO:0000313" key="1">
    <source>
        <dbReference type="EMBL" id="SPM32800.1"/>
    </source>
</evidence>
<sequence>VFCPPLSDNGCRCEAGKLDLSNRPGPVRLGYPTLASITLSGDAVCTTLIM</sequence>
<dbReference type="EMBL" id="FUFA01000002">
    <property type="protein sequence ID" value="SPM32800.1"/>
    <property type="molecule type" value="Genomic_DNA"/>
</dbReference>
<proteinExistence type="predicted"/>
<feature type="non-terminal residue" evidence="1">
    <location>
        <position position="1"/>
    </location>
</feature>
<evidence type="ECO:0000313" key="2">
    <source>
        <dbReference type="Proteomes" id="UP000240988"/>
    </source>
</evidence>
<protein>
    <submittedName>
        <fullName evidence="1">Mycobacterium rhizamassiliense ORFan</fullName>
    </submittedName>
</protein>
<keyword evidence="2" id="KW-1185">Reference proteome</keyword>
<gene>
    <name evidence="1" type="ORF">MRAB57_599</name>
</gene>
<name>A0A2U3NMQ6_9MYCO</name>
<dbReference type="AlphaFoldDB" id="A0A2U3NMQ6"/>
<accession>A0A2U3NMQ6</accession>
<reference evidence="1 2" key="1">
    <citation type="submission" date="2017-01" db="EMBL/GenBank/DDBJ databases">
        <authorList>
            <consortium name="Urmite Genomes"/>
        </authorList>
    </citation>
    <scope>NUCLEOTIDE SEQUENCE [LARGE SCALE GENOMIC DNA]</scope>
    <source>
        <strain evidence="1 2">AB57</strain>
    </source>
</reference>
<dbReference type="Proteomes" id="UP000240988">
    <property type="component" value="Unassembled WGS sequence"/>
</dbReference>
<organism evidence="1 2">
    <name type="scientific">Mycobacterium rhizamassiliense</name>
    <dbReference type="NCBI Taxonomy" id="1841860"/>
    <lineage>
        <taxon>Bacteria</taxon>
        <taxon>Bacillati</taxon>
        <taxon>Actinomycetota</taxon>
        <taxon>Actinomycetes</taxon>
        <taxon>Mycobacteriales</taxon>
        <taxon>Mycobacteriaceae</taxon>
        <taxon>Mycobacterium</taxon>
    </lineage>
</organism>